<dbReference type="AlphaFoldDB" id="A0A5B7EC17"/>
<dbReference type="Proteomes" id="UP000324222">
    <property type="component" value="Unassembled WGS sequence"/>
</dbReference>
<comment type="caution">
    <text evidence="2">The sequence shown here is derived from an EMBL/GenBank/DDBJ whole genome shotgun (WGS) entry which is preliminary data.</text>
</comment>
<organism evidence="2 3">
    <name type="scientific">Portunus trituberculatus</name>
    <name type="common">Swimming crab</name>
    <name type="synonym">Neptunus trituberculatus</name>
    <dbReference type="NCBI Taxonomy" id="210409"/>
    <lineage>
        <taxon>Eukaryota</taxon>
        <taxon>Metazoa</taxon>
        <taxon>Ecdysozoa</taxon>
        <taxon>Arthropoda</taxon>
        <taxon>Crustacea</taxon>
        <taxon>Multicrustacea</taxon>
        <taxon>Malacostraca</taxon>
        <taxon>Eumalacostraca</taxon>
        <taxon>Eucarida</taxon>
        <taxon>Decapoda</taxon>
        <taxon>Pleocyemata</taxon>
        <taxon>Brachyura</taxon>
        <taxon>Eubrachyura</taxon>
        <taxon>Portunoidea</taxon>
        <taxon>Portunidae</taxon>
        <taxon>Portuninae</taxon>
        <taxon>Portunus</taxon>
    </lineage>
</organism>
<evidence type="ECO:0000256" key="1">
    <source>
        <dbReference type="SAM" id="MobiDB-lite"/>
    </source>
</evidence>
<name>A0A5B7EC17_PORTR</name>
<feature type="region of interest" description="Disordered" evidence="1">
    <location>
        <begin position="1"/>
        <end position="41"/>
    </location>
</feature>
<accession>A0A5B7EC17</accession>
<reference evidence="2 3" key="1">
    <citation type="submission" date="2019-05" db="EMBL/GenBank/DDBJ databases">
        <title>Another draft genome of Portunus trituberculatus and its Hox gene families provides insights of decapod evolution.</title>
        <authorList>
            <person name="Jeong J.-H."/>
            <person name="Song I."/>
            <person name="Kim S."/>
            <person name="Choi T."/>
            <person name="Kim D."/>
            <person name="Ryu S."/>
            <person name="Kim W."/>
        </authorList>
    </citation>
    <scope>NUCLEOTIDE SEQUENCE [LARGE SCALE GENOMIC DNA]</scope>
    <source>
        <tissue evidence="2">Muscle</tissue>
    </source>
</reference>
<dbReference type="EMBL" id="VSRR010002499">
    <property type="protein sequence ID" value="MPC31760.1"/>
    <property type="molecule type" value="Genomic_DNA"/>
</dbReference>
<sequence>MCDSGWLVHPPPVRESPGSVVRDGGGGVAARPGAGQLSAARPGAPTFFYTSTSITPADVRSHSCRAAPRRAGPGWARPGCLGRLGRHWTRETRASSSG</sequence>
<gene>
    <name evidence="2" type="ORF">E2C01_025057</name>
</gene>
<evidence type="ECO:0000313" key="3">
    <source>
        <dbReference type="Proteomes" id="UP000324222"/>
    </source>
</evidence>
<evidence type="ECO:0000313" key="2">
    <source>
        <dbReference type="EMBL" id="MPC31760.1"/>
    </source>
</evidence>
<keyword evidence="3" id="KW-1185">Reference proteome</keyword>
<proteinExistence type="predicted"/>
<protein>
    <submittedName>
        <fullName evidence="2">Uncharacterized protein</fullName>
    </submittedName>
</protein>